<dbReference type="EMBL" id="MZGV01000065">
    <property type="protein sequence ID" value="OPJ58056.1"/>
    <property type="molecule type" value="Genomic_DNA"/>
</dbReference>
<comment type="similarity">
    <text evidence="1 2">Belongs to the dTDP-4-dehydrorhamnose reductase family.</text>
</comment>
<sequence length="271" mass="31127">MKKVLILGGSGLIGKAIAEEMRGNEQLDVYGTYNSNLTVLDKNKSLKLNIEDLADTQHILTAVQPEIVISCIRGEFDKQLIFHRKVAEYLNENGGKLYFFSTTNVFDGDTSKPHYEEDKPNSITDYGKFKIACEDMLMNILHQNACILRIPQVWGKESPRMKQLIDAQRNKKKIKVYSGIFVNTNTDVCIAKKTCYIIDKDLKGIFHLSADDMMDYKDIYNQLVLKLELKNVKFDEEISEGGYFAILSKRQQEFPNDFRISNRLVIDYLTN</sequence>
<evidence type="ECO:0000256" key="2">
    <source>
        <dbReference type="RuleBase" id="RU364082"/>
    </source>
</evidence>
<comment type="pathway">
    <text evidence="2">Carbohydrate biosynthesis; dTDP-L-rhamnose biosynthesis.</text>
</comment>
<dbReference type="UniPathway" id="UPA00124"/>
<dbReference type="STRING" id="1450648.CLORY_37980"/>
<dbReference type="PANTHER" id="PTHR10491:SF4">
    <property type="entry name" value="METHIONINE ADENOSYLTRANSFERASE 2 SUBUNIT BETA"/>
    <property type="match status" value="1"/>
</dbReference>
<dbReference type="InterPro" id="IPR029903">
    <property type="entry name" value="RmlD-like-bd"/>
</dbReference>
<evidence type="ECO:0000313" key="4">
    <source>
        <dbReference type="EMBL" id="OPJ58056.1"/>
    </source>
</evidence>
<dbReference type="OrthoDB" id="1415031at2"/>
<accession>A0A1V4IDP8</accession>
<dbReference type="RefSeq" id="WP_079427428.1">
    <property type="nucleotide sequence ID" value="NZ_MZGV01000065.1"/>
</dbReference>
<dbReference type="SUPFAM" id="SSF51735">
    <property type="entry name" value="NAD(P)-binding Rossmann-fold domains"/>
    <property type="match status" value="1"/>
</dbReference>
<organism evidence="4 5">
    <name type="scientific">Clostridium oryzae</name>
    <dbReference type="NCBI Taxonomy" id="1450648"/>
    <lineage>
        <taxon>Bacteria</taxon>
        <taxon>Bacillati</taxon>
        <taxon>Bacillota</taxon>
        <taxon>Clostridia</taxon>
        <taxon>Eubacteriales</taxon>
        <taxon>Clostridiaceae</taxon>
        <taxon>Clostridium</taxon>
    </lineage>
</organism>
<proteinExistence type="inferred from homology"/>
<dbReference type="GO" id="GO:0008831">
    <property type="term" value="F:dTDP-4-dehydrorhamnose reductase activity"/>
    <property type="evidence" value="ECO:0007669"/>
    <property type="project" value="UniProtKB-EC"/>
</dbReference>
<reference evidence="4 5" key="1">
    <citation type="submission" date="2017-03" db="EMBL/GenBank/DDBJ databases">
        <title>Genome sequence of Clostridium oryzae DSM 28571.</title>
        <authorList>
            <person name="Poehlein A."/>
            <person name="Daniel R."/>
        </authorList>
    </citation>
    <scope>NUCLEOTIDE SEQUENCE [LARGE SCALE GENOMIC DNA]</scope>
    <source>
        <strain evidence="4 5">DSM 28571</strain>
    </source>
</reference>
<protein>
    <recommendedName>
        <fullName evidence="2">dTDP-4-dehydrorhamnose reductase</fullName>
        <ecNumber evidence="2">1.1.1.133</ecNumber>
    </recommendedName>
</protein>
<evidence type="ECO:0000313" key="5">
    <source>
        <dbReference type="Proteomes" id="UP000190080"/>
    </source>
</evidence>
<keyword evidence="2 4" id="KW-0560">Oxidoreductase</keyword>
<evidence type="ECO:0000259" key="3">
    <source>
        <dbReference type="Pfam" id="PF04321"/>
    </source>
</evidence>
<dbReference type="AlphaFoldDB" id="A0A1V4IDP8"/>
<dbReference type="Proteomes" id="UP000190080">
    <property type="component" value="Unassembled WGS sequence"/>
</dbReference>
<dbReference type="GO" id="GO:0048269">
    <property type="term" value="C:methionine adenosyltransferase complex"/>
    <property type="evidence" value="ECO:0007669"/>
    <property type="project" value="TreeGrafter"/>
</dbReference>
<name>A0A1V4IDP8_9CLOT</name>
<dbReference type="GO" id="GO:0048270">
    <property type="term" value="F:methionine adenosyltransferase regulator activity"/>
    <property type="evidence" value="ECO:0007669"/>
    <property type="project" value="TreeGrafter"/>
</dbReference>
<evidence type="ECO:0000256" key="1">
    <source>
        <dbReference type="ARBA" id="ARBA00010944"/>
    </source>
</evidence>
<dbReference type="Pfam" id="PF04321">
    <property type="entry name" value="RmlD_sub_bind"/>
    <property type="match status" value="1"/>
</dbReference>
<dbReference type="GO" id="GO:0019305">
    <property type="term" value="P:dTDP-rhamnose biosynthetic process"/>
    <property type="evidence" value="ECO:0007669"/>
    <property type="project" value="UniProtKB-UniPathway"/>
</dbReference>
<comment type="function">
    <text evidence="2">Catalyzes the reduction of dTDP-6-deoxy-L-lyxo-4-hexulose to yield dTDP-L-rhamnose.</text>
</comment>
<dbReference type="GO" id="GO:0006556">
    <property type="term" value="P:S-adenosylmethionine biosynthetic process"/>
    <property type="evidence" value="ECO:0007669"/>
    <property type="project" value="TreeGrafter"/>
</dbReference>
<dbReference type="InterPro" id="IPR005913">
    <property type="entry name" value="dTDP_dehydrorham_reduct"/>
</dbReference>
<keyword evidence="2" id="KW-0521">NADP</keyword>
<dbReference type="PANTHER" id="PTHR10491">
    <property type="entry name" value="DTDP-4-DEHYDRORHAMNOSE REDUCTASE"/>
    <property type="match status" value="1"/>
</dbReference>
<comment type="caution">
    <text evidence="4">The sequence shown here is derived from an EMBL/GenBank/DDBJ whole genome shotgun (WGS) entry which is preliminary data.</text>
</comment>
<dbReference type="Gene3D" id="3.40.50.720">
    <property type="entry name" value="NAD(P)-binding Rossmann-like Domain"/>
    <property type="match status" value="1"/>
</dbReference>
<dbReference type="EC" id="1.1.1.133" evidence="2"/>
<keyword evidence="5" id="KW-1185">Reference proteome</keyword>
<dbReference type="InterPro" id="IPR036291">
    <property type="entry name" value="NAD(P)-bd_dom_sf"/>
</dbReference>
<feature type="domain" description="RmlD-like substrate binding" evidence="3">
    <location>
        <begin position="83"/>
        <end position="215"/>
    </location>
</feature>
<gene>
    <name evidence="4" type="primary">rmlD_2</name>
    <name evidence="4" type="ORF">CLORY_37980</name>
</gene>